<comment type="subcellular location">
    <subcellularLocation>
        <location evidence="1 7">Cell membrane</location>
        <topology evidence="1 7">Multi-pass membrane protein</topology>
    </subcellularLocation>
</comment>
<reference evidence="9 10" key="1">
    <citation type="submission" date="2018-08" db="EMBL/GenBank/DDBJ databases">
        <title>A genome reference for cultivated species of the human gut microbiota.</title>
        <authorList>
            <person name="Zou Y."/>
            <person name="Xue W."/>
            <person name="Luo G."/>
        </authorList>
    </citation>
    <scope>NUCLEOTIDE SEQUENCE [LARGE SCALE GENOMIC DNA]</scope>
    <source>
        <strain evidence="9 10">AF26-4BH</strain>
    </source>
</reference>
<dbReference type="AlphaFoldDB" id="A0A3E3IJK9"/>
<keyword evidence="4 7" id="KW-0812">Transmembrane</keyword>
<dbReference type="GO" id="GO:0055085">
    <property type="term" value="P:transmembrane transport"/>
    <property type="evidence" value="ECO:0007669"/>
    <property type="project" value="InterPro"/>
</dbReference>
<dbReference type="PANTHER" id="PTHR30193:SF37">
    <property type="entry name" value="INNER MEMBRANE ABC TRANSPORTER PERMEASE PROTEIN YCJO"/>
    <property type="match status" value="1"/>
</dbReference>
<evidence type="ECO:0000313" key="9">
    <source>
        <dbReference type="EMBL" id="RGE67192.1"/>
    </source>
</evidence>
<dbReference type="SUPFAM" id="SSF161098">
    <property type="entry name" value="MetI-like"/>
    <property type="match status" value="1"/>
</dbReference>
<evidence type="ECO:0000256" key="6">
    <source>
        <dbReference type="ARBA" id="ARBA00023136"/>
    </source>
</evidence>
<dbReference type="Pfam" id="PF00528">
    <property type="entry name" value="BPD_transp_1"/>
    <property type="match status" value="1"/>
</dbReference>
<accession>A0A3E3IJK9</accession>
<keyword evidence="5 7" id="KW-1133">Transmembrane helix</keyword>
<dbReference type="CDD" id="cd06261">
    <property type="entry name" value="TM_PBP2"/>
    <property type="match status" value="1"/>
</dbReference>
<dbReference type="InterPro" id="IPR051393">
    <property type="entry name" value="ABC_transporter_permease"/>
</dbReference>
<evidence type="ECO:0000256" key="2">
    <source>
        <dbReference type="ARBA" id="ARBA00022448"/>
    </source>
</evidence>
<dbReference type="EMBL" id="QVLU01000025">
    <property type="protein sequence ID" value="RGE67192.1"/>
    <property type="molecule type" value="Genomic_DNA"/>
</dbReference>
<keyword evidence="2 7" id="KW-0813">Transport</keyword>
<feature type="domain" description="ABC transmembrane type-1" evidence="8">
    <location>
        <begin position="66"/>
        <end position="278"/>
    </location>
</feature>
<sequence>MKKRNHRMNIFYIPALLLILFFVLWPLIEAFRISFTQWNGYSQDYKYIGIKNYLKLFKDSNFLISFRNTIIYGFGSTLLQNLLGLAYAVFLNSRFKGHSIVRTFIYMPVMISSLIMGYIIYFFVMYNRGVFNEIIGIFGMTAVDWMASGNRGVIIITLMNSWQYVGIAMVIYMAGLQNIPKMYLEAAEIDGANPWQRFRHITFPLLLPSISSAVVLNLIGGLKLYDIIISLSGGGPGFSTHSLASYVSNQYFKAQNAGYSAAVGIFTFLFIMVVSNIFTNYFSKKEVDMG</sequence>
<proteinExistence type="inferred from homology"/>
<feature type="transmembrane region" description="Helical" evidence="7">
    <location>
        <begin position="70"/>
        <end position="91"/>
    </location>
</feature>
<comment type="caution">
    <text evidence="9">The sequence shown here is derived from an EMBL/GenBank/DDBJ whole genome shotgun (WGS) entry which is preliminary data.</text>
</comment>
<evidence type="ECO:0000259" key="8">
    <source>
        <dbReference type="PROSITE" id="PS50928"/>
    </source>
</evidence>
<protein>
    <submittedName>
        <fullName evidence="9">Sugar ABC transporter permease</fullName>
    </submittedName>
</protein>
<evidence type="ECO:0000256" key="5">
    <source>
        <dbReference type="ARBA" id="ARBA00022989"/>
    </source>
</evidence>
<feature type="transmembrane region" description="Helical" evidence="7">
    <location>
        <begin position="154"/>
        <end position="174"/>
    </location>
</feature>
<keyword evidence="6 7" id="KW-0472">Membrane</keyword>
<dbReference type="PROSITE" id="PS50928">
    <property type="entry name" value="ABC_TM1"/>
    <property type="match status" value="1"/>
</dbReference>
<evidence type="ECO:0000256" key="4">
    <source>
        <dbReference type="ARBA" id="ARBA00022692"/>
    </source>
</evidence>
<evidence type="ECO:0000256" key="7">
    <source>
        <dbReference type="RuleBase" id="RU363032"/>
    </source>
</evidence>
<comment type="similarity">
    <text evidence="7">Belongs to the binding-protein-dependent transport system permease family.</text>
</comment>
<organism evidence="9 10">
    <name type="scientific">Eisenbergiella massiliensis</name>
    <dbReference type="NCBI Taxonomy" id="1720294"/>
    <lineage>
        <taxon>Bacteria</taxon>
        <taxon>Bacillati</taxon>
        <taxon>Bacillota</taxon>
        <taxon>Clostridia</taxon>
        <taxon>Lachnospirales</taxon>
        <taxon>Lachnospiraceae</taxon>
        <taxon>Eisenbergiella</taxon>
    </lineage>
</organism>
<evidence type="ECO:0000313" key="10">
    <source>
        <dbReference type="Proteomes" id="UP000261166"/>
    </source>
</evidence>
<dbReference type="InterPro" id="IPR035906">
    <property type="entry name" value="MetI-like_sf"/>
</dbReference>
<feature type="transmembrane region" description="Helical" evidence="7">
    <location>
        <begin position="201"/>
        <end position="220"/>
    </location>
</feature>
<dbReference type="OrthoDB" id="367897at2"/>
<name>A0A3E3IJK9_9FIRM</name>
<evidence type="ECO:0000256" key="1">
    <source>
        <dbReference type="ARBA" id="ARBA00004651"/>
    </source>
</evidence>
<dbReference type="GO" id="GO:0005886">
    <property type="term" value="C:plasma membrane"/>
    <property type="evidence" value="ECO:0007669"/>
    <property type="project" value="UniProtKB-SubCell"/>
</dbReference>
<dbReference type="InterPro" id="IPR000515">
    <property type="entry name" value="MetI-like"/>
</dbReference>
<dbReference type="Proteomes" id="UP000261166">
    <property type="component" value="Unassembled WGS sequence"/>
</dbReference>
<feature type="transmembrane region" description="Helical" evidence="7">
    <location>
        <begin position="259"/>
        <end position="282"/>
    </location>
</feature>
<keyword evidence="3" id="KW-1003">Cell membrane</keyword>
<evidence type="ECO:0000256" key="3">
    <source>
        <dbReference type="ARBA" id="ARBA00022475"/>
    </source>
</evidence>
<gene>
    <name evidence="9" type="ORF">DWY69_22600</name>
</gene>
<feature type="transmembrane region" description="Helical" evidence="7">
    <location>
        <begin position="103"/>
        <end position="124"/>
    </location>
</feature>
<dbReference type="PANTHER" id="PTHR30193">
    <property type="entry name" value="ABC TRANSPORTER PERMEASE PROTEIN"/>
    <property type="match status" value="1"/>
</dbReference>
<dbReference type="Gene3D" id="1.10.3720.10">
    <property type="entry name" value="MetI-like"/>
    <property type="match status" value="1"/>
</dbReference>